<dbReference type="EMBL" id="CP024915">
    <property type="protein sequence ID" value="AUZ88196.1"/>
    <property type="molecule type" value="Genomic_DNA"/>
</dbReference>
<dbReference type="Pfam" id="PF20242">
    <property type="entry name" value="Emfourin"/>
    <property type="match status" value="1"/>
</dbReference>
<feature type="compositionally biased region" description="Gly residues" evidence="1">
    <location>
        <begin position="43"/>
        <end position="54"/>
    </location>
</feature>
<feature type="region of interest" description="Disordered" evidence="1">
    <location>
        <begin position="32"/>
        <end position="69"/>
    </location>
</feature>
<accession>A0A2L0UG44</accession>
<evidence type="ECO:0000313" key="3">
    <source>
        <dbReference type="Proteomes" id="UP000239187"/>
    </source>
</evidence>
<feature type="region of interest" description="Disordered" evidence="1">
    <location>
        <begin position="104"/>
        <end position="165"/>
    </location>
</feature>
<dbReference type="AlphaFoldDB" id="A0A2L0UG44"/>
<reference evidence="2 3" key="1">
    <citation type="submission" date="2017-11" db="EMBL/GenBank/DDBJ databases">
        <title>Draft genome of Arthrobacter agilis strain UMCV2, a plant growth-promoting rhizobacterium and biocontrol capacity of phytopathogenic fungi.</title>
        <authorList>
            <person name="Martinez-Camara R."/>
            <person name="Santoyo G."/>
            <person name="Moreno-Hagelsieb G."/>
            <person name="Valencia-Cantero E."/>
        </authorList>
    </citation>
    <scope>NUCLEOTIDE SEQUENCE [LARGE SCALE GENOMIC DNA]</scope>
    <source>
        <strain evidence="2 3">UMCV2</strain>
    </source>
</reference>
<proteinExistence type="predicted"/>
<protein>
    <submittedName>
        <fullName evidence="2">Uncharacterized protein</fullName>
    </submittedName>
</protein>
<feature type="compositionally biased region" description="Low complexity" evidence="1">
    <location>
        <begin position="55"/>
        <end position="68"/>
    </location>
</feature>
<feature type="compositionally biased region" description="Low complexity" evidence="1">
    <location>
        <begin position="130"/>
        <end position="145"/>
    </location>
</feature>
<dbReference type="InterPro" id="IPR049457">
    <property type="entry name" value="Emfourin"/>
</dbReference>
<evidence type="ECO:0000256" key="1">
    <source>
        <dbReference type="SAM" id="MobiDB-lite"/>
    </source>
</evidence>
<sequence>MRIEITRSGGFAGLTRTWSIEVSRTEAEERWLPLAEAEAGAAGPEGGTRAGGPPAGDAAQAAGSAPGAQRDRFTYRIAIGYTEVYVPESRLEEPWRELIERARAEARAAPAAATADGAPVTAGEREGSRAGRAASGAADGADAAGPDGGPEHAGDAGPGKPQELL</sequence>
<evidence type="ECO:0000313" key="2">
    <source>
        <dbReference type="EMBL" id="AUZ88196.1"/>
    </source>
</evidence>
<dbReference type="RefSeq" id="WP_208739347.1">
    <property type="nucleotide sequence ID" value="NZ_CP024915.1"/>
</dbReference>
<feature type="compositionally biased region" description="Low complexity" evidence="1">
    <location>
        <begin position="107"/>
        <end position="122"/>
    </location>
</feature>
<organism evidence="2 3">
    <name type="scientific">Arthrobacter agilis</name>
    <dbReference type="NCBI Taxonomy" id="37921"/>
    <lineage>
        <taxon>Bacteria</taxon>
        <taxon>Bacillati</taxon>
        <taxon>Actinomycetota</taxon>
        <taxon>Actinomycetes</taxon>
        <taxon>Micrococcales</taxon>
        <taxon>Micrococcaceae</taxon>
        <taxon>Arthrobacter</taxon>
    </lineage>
</organism>
<name>A0A2L0UG44_9MICC</name>
<dbReference type="Proteomes" id="UP000239187">
    <property type="component" value="Chromosome"/>
</dbReference>
<gene>
    <name evidence="2" type="ORF">CVO76_11500</name>
</gene>